<dbReference type="EMBL" id="PQFF01000388">
    <property type="protein sequence ID" value="RHZ53524.1"/>
    <property type="molecule type" value="Genomic_DNA"/>
</dbReference>
<evidence type="ECO:0000313" key="1">
    <source>
        <dbReference type="EMBL" id="RHZ53524.1"/>
    </source>
</evidence>
<proteinExistence type="predicted"/>
<accession>A0A397GVI8</accession>
<reference evidence="1 2" key="1">
    <citation type="submission" date="2018-08" db="EMBL/GenBank/DDBJ databases">
        <title>Genome and evolution of the arbuscular mycorrhizal fungus Diversispora epigaea (formerly Glomus versiforme) and its bacterial endosymbionts.</title>
        <authorList>
            <person name="Sun X."/>
            <person name="Fei Z."/>
            <person name="Harrison M."/>
        </authorList>
    </citation>
    <scope>NUCLEOTIDE SEQUENCE [LARGE SCALE GENOMIC DNA]</scope>
    <source>
        <strain evidence="1 2">IT104</strain>
    </source>
</reference>
<keyword evidence="2" id="KW-1185">Reference proteome</keyword>
<protein>
    <submittedName>
        <fullName evidence="1">Uncharacterized protein</fullName>
    </submittedName>
</protein>
<comment type="caution">
    <text evidence="1">The sequence shown here is derived from an EMBL/GenBank/DDBJ whole genome shotgun (WGS) entry which is preliminary data.</text>
</comment>
<dbReference type="Proteomes" id="UP000266861">
    <property type="component" value="Unassembled WGS sequence"/>
</dbReference>
<gene>
    <name evidence="1" type="ORF">Glove_441g115</name>
</gene>
<organism evidence="1 2">
    <name type="scientific">Diversispora epigaea</name>
    <dbReference type="NCBI Taxonomy" id="1348612"/>
    <lineage>
        <taxon>Eukaryota</taxon>
        <taxon>Fungi</taxon>
        <taxon>Fungi incertae sedis</taxon>
        <taxon>Mucoromycota</taxon>
        <taxon>Glomeromycotina</taxon>
        <taxon>Glomeromycetes</taxon>
        <taxon>Diversisporales</taxon>
        <taxon>Diversisporaceae</taxon>
        <taxon>Diversispora</taxon>
    </lineage>
</organism>
<dbReference type="OrthoDB" id="2423121at2759"/>
<sequence>MAYWINFYLCDNSDNSILNNETINHRHRHIFSLEHVKKVRDGDLYTPKLQKLNSNRLKYGHAYGMMKKAIDLALATNSYDELISTCQDFLNSKQEIKGRPVGRAKSVVEIQDKENN</sequence>
<name>A0A397GVI8_9GLOM</name>
<evidence type="ECO:0000313" key="2">
    <source>
        <dbReference type="Proteomes" id="UP000266861"/>
    </source>
</evidence>
<dbReference type="AlphaFoldDB" id="A0A397GVI8"/>